<dbReference type="EC" id="5.1.3.15" evidence="4"/>
<dbReference type="GO" id="GO:0030246">
    <property type="term" value="F:carbohydrate binding"/>
    <property type="evidence" value="ECO:0007669"/>
    <property type="project" value="UniProtKB-UniRule"/>
</dbReference>
<feature type="binding site" evidence="6">
    <location>
        <position position="86"/>
    </location>
    <ligand>
        <name>substrate</name>
    </ligand>
</feature>
<evidence type="ECO:0000256" key="6">
    <source>
        <dbReference type="PIRSR" id="PIRSR016020-2"/>
    </source>
</evidence>
<comment type="similarity">
    <text evidence="2 4">Belongs to the glucose-6-phosphate 1-epimerase family.</text>
</comment>
<sequence>MLAITNKKHTNGLDYLDIETDLCKARIFLQGAQIDYFQPKGKPPLLWVSSADDYQPGNGIRGGIPICWPWFGMHPNPDFPQHGIARTRIWTLASIEMRAQQLELRFELALDEQDKRFWPHDSRVSVLFSLGDSLSVSLNNHNTGNRPISLTQALHSYFPIGDIHQLRASGFSGAKYIEFGAGPYPQEDDTVTFERETDRVYTDLGEVQWLHTPNGTIEVAREHSHSAVLWNPWIAKSQRLSRFNPDDYLGMVCLEAANVLDDGLTLAPGESHSLITHIRWWESH</sequence>
<evidence type="ECO:0000313" key="8">
    <source>
        <dbReference type="Proteomes" id="UP000737113"/>
    </source>
</evidence>
<evidence type="ECO:0000256" key="4">
    <source>
        <dbReference type="PIRNR" id="PIRNR016020"/>
    </source>
</evidence>
<dbReference type="Gene3D" id="2.70.98.10">
    <property type="match status" value="1"/>
</dbReference>
<feature type="active site" evidence="5">
    <location>
        <position position="255"/>
    </location>
</feature>
<evidence type="ECO:0000313" key="7">
    <source>
        <dbReference type="EMBL" id="NMH64252.1"/>
    </source>
</evidence>
<organism evidence="7 8">
    <name type="scientific">Shewanella salipaludis</name>
    <dbReference type="NCBI Taxonomy" id="2723052"/>
    <lineage>
        <taxon>Bacteria</taxon>
        <taxon>Pseudomonadati</taxon>
        <taxon>Pseudomonadota</taxon>
        <taxon>Gammaproteobacteria</taxon>
        <taxon>Alteromonadales</taxon>
        <taxon>Shewanellaceae</taxon>
        <taxon>Shewanella</taxon>
    </lineage>
</organism>
<dbReference type="Proteomes" id="UP000737113">
    <property type="component" value="Unassembled WGS sequence"/>
</dbReference>
<protein>
    <recommendedName>
        <fullName evidence="4">Putative glucose-6-phosphate 1-epimerase</fullName>
        <ecNumber evidence="4">5.1.3.15</ecNumber>
    </recommendedName>
</protein>
<keyword evidence="3 4" id="KW-0413">Isomerase</keyword>
<accession>A0A972JKD6</accession>
<dbReference type="GO" id="GO:0005975">
    <property type="term" value="P:carbohydrate metabolic process"/>
    <property type="evidence" value="ECO:0007669"/>
    <property type="project" value="InterPro"/>
</dbReference>
<evidence type="ECO:0000256" key="1">
    <source>
        <dbReference type="ARBA" id="ARBA00001096"/>
    </source>
</evidence>
<dbReference type="SUPFAM" id="SSF74650">
    <property type="entry name" value="Galactose mutarotase-like"/>
    <property type="match status" value="1"/>
</dbReference>
<reference evidence="7" key="1">
    <citation type="submission" date="2020-04" db="EMBL/GenBank/DDBJ databases">
        <title>Description of Shewanella salipaludis sp. nov., isolated from a salt marsh.</title>
        <authorList>
            <person name="Park S."/>
            <person name="Yoon J.-H."/>
        </authorList>
    </citation>
    <scope>NUCLEOTIDE SEQUENCE</scope>
    <source>
        <strain evidence="7">SHSM-M6</strain>
    </source>
</reference>
<keyword evidence="8" id="KW-1185">Reference proteome</keyword>
<dbReference type="AlphaFoldDB" id="A0A972JKD6"/>
<dbReference type="InterPro" id="IPR014718">
    <property type="entry name" value="GH-type_carb-bd"/>
</dbReference>
<dbReference type="CDD" id="cd09020">
    <property type="entry name" value="D-hex-6-P-epi_like"/>
    <property type="match status" value="1"/>
</dbReference>
<evidence type="ECO:0000256" key="3">
    <source>
        <dbReference type="ARBA" id="ARBA00023235"/>
    </source>
</evidence>
<name>A0A972JKD6_9GAMM</name>
<evidence type="ECO:0000256" key="2">
    <source>
        <dbReference type="ARBA" id="ARBA00005866"/>
    </source>
</evidence>
<dbReference type="EMBL" id="JAAXYH010000002">
    <property type="protein sequence ID" value="NMH64252.1"/>
    <property type="molecule type" value="Genomic_DNA"/>
</dbReference>
<dbReference type="InterPro" id="IPR011013">
    <property type="entry name" value="Gal_mutarotase_sf_dom"/>
</dbReference>
<dbReference type="Pfam" id="PF01263">
    <property type="entry name" value="Aldose_epim"/>
    <property type="match status" value="1"/>
</dbReference>
<proteinExistence type="inferred from homology"/>
<dbReference type="PANTHER" id="PTHR11122">
    <property type="entry name" value="APOSPORY-ASSOCIATED PROTEIN C-RELATED"/>
    <property type="match status" value="1"/>
</dbReference>
<feature type="binding site" evidence="6">
    <location>
        <position position="61"/>
    </location>
    <ligand>
        <name>substrate</name>
    </ligand>
</feature>
<dbReference type="RefSeq" id="WP_169562940.1">
    <property type="nucleotide sequence ID" value="NZ_JAAXYH010000002.1"/>
</dbReference>
<dbReference type="InterPro" id="IPR025532">
    <property type="entry name" value="G6P_1-epimerase"/>
</dbReference>
<gene>
    <name evidence="7" type="ORF">HC757_03590</name>
</gene>
<dbReference type="PIRSF" id="PIRSF016020">
    <property type="entry name" value="PHexose_mutarotase"/>
    <property type="match status" value="1"/>
</dbReference>
<evidence type="ECO:0000256" key="5">
    <source>
        <dbReference type="PIRSR" id="PIRSR016020-1"/>
    </source>
</evidence>
<feature type="binding site" evidence="6">
    <location>
        <position position="81"/>
    </location>
    <ligand>
        <name>substrate</name>
    </ligand>
</feature>
<dbReference type="PANTHER" id="PTHR11122:SF13">
    <property type="entry name" value="GLUCOSE-6-PHOSPHATE 1-EPIMERASE"/>
    <property type="match status" value="1"/>
</dbReference>
<comment type="caution">
    <text evidence="7">The sequence shown here is derived from an EMBL/GenBank/DDBJ whole genome shotgun (WGS) entry which is preliminary data.</text>
</comment>
<dbReference type="InterPro" id="IPR008183">
    <property type="entry name" value="Aldose_1/G6P_1-epimerase"/>
</dbReference>
<dbReference type="GO" id="GO:0047938">
    <property type="term" value="F:glucose-6-phosphate 1-epimerase activity"/>
    <property type="evidence" value="ECO:0007669"/>
    <property type="project" value="UniProtKB-UniRule"/>
</dbReference>
<comment type="catalytic activity">
    <reaction evidence="1">
        <text>alpha-D-glucose 6-phosphate = beta-D-glucose 6-phosphate</text>
        <dbReference type="Rhea" id="RHEA:16249"/>
        <dbReference type="ChEBI" id="CHEBI:58225"/>
        <dbReference type="ChEBI" id="CHEBI:58247"/>
        <dbReference type="EC" id="5.1.3.15"/>
    </reaction>
</comment>
<feature type="active site" evidence="5">
    <location>
        <position position="155"/>
    </location>
</feature>